<accession>A0A7V8SW37</accession>
<dbReference type="Proteomes" id="UP000567293">
    <property type="component" value="Unassembled WGS sequence"/>
</dbReference>
<dbReference type="EMBL" id="JACDQQ010000582">
    <property type="protein sequence ID" value="MBA0084508.1"/>
    <property type="molecule type" value="Genomic_DNA"/>
</dbReference>
<comment type="caution">
    <text evidence="2">The sequence shown here is derived from an EMBL/GenBank/DDBJ whole genome shotgun (WGS) entry which is preliminary data.</text>
</comment>
<keyword evidence="3" id="KW-1185">Reference proteome</keyword>
<gene>
    <name evidence="2" type="ORF">HRJ53_05895</name>
</gene>
<proteinExistence type="predicted"/>
<dbReference type="AlphaFoldDB" id="A0A7V8SW37"/>
<dbReference type="InterPro" id="IPR024775">
    <property type="entry name" value="DinB-like"/>
</dbReference>
<sequence>MVLYGPNQLADSMRTVRKNTIVIAEDIPEKEYSYRPTPESRSVAETLRHIALLSRADRLIHEEQHLSSLEGYDFGQLIKNSETEEKRLGSKSDIVALLLTEGDRWCRWVEGLPDACLSEQVRMPGGGSKSRFEMLLGTKEHEMHHRGQLMVIERLLGIVPHLTRNRRGASQATAKKPR</sequence>
<organism evidence="2 3">
    <name type="scientific">Candidatus Acidiferrum panamense</name>
    <dbReference type="NCBI Taxonomy" id="2741543"/>
    <lineage>
        <taxon>Bacteria</taxon>
        <taxon>Pseudomonadati</taxon>
        <taxon>Acidobacteriota</taxon>
        <taxon>Terriglobia</taxon>
        <taxon>Candidatus Acidiferrales</taxon>
        <taxon>Candidatus Acidiferrum</taxon>
    </lineage>
</organism>
<evidence type="ECO:0000313" key="2">
    <source>
        <dbReference type="EMBL" id="MBA0084508.1"/>
    </source>
</evidence>
<reference evidence="2" key="1">
    <citation type="submission" date="2020-06" db="EMBL/GenBank/DDBJ databases">
        <title>Legume-microbial interactions unlock mineral nutrients during tropical forest succession.</title>
        <authorList>
            <person name="Epihov D.Z."/>
        </authorList>
    </citation>
    <scope>NUCLEOTIDE SEQUENCE [LARGE SCALE GENOMIC DNA]</scope>
    <source>
        <strain evidence="2">Pan2503</strain>
    </source>
</reference>
<protein>
    <submittedName>
        <fullName evidence="2">DinB family protein</fullName>
    </submittedName>
</protein>
<evidence type="ECO:0000313" key="3">
    <source>
        <dbReference type="Proteomes" id="UP000567293"/>
    </source>
</evidence>
<feature type="domain" description="DinB-like" evidence="1">
    <location>
        <begin position="14"/>
        <end position="149"/>
    </location>
</feature>
<dbReference type="Gene3D" id="1.20.120.450">
    <property type="entry name" value="dinb family like domain"/>
    <property type="match status" value="1"/>
</dbReference>
<dbReference type="Pfam" id="PF12867">
    <property type="entry name" value="DinB_2"/>
    <property type="match status" value="1"/>
</dbReference>
<name>A0A7V8SW37_9BACT</name>
<dbReference type="InterPro" id="IPR034660">
    <property type="entry name" value="DinB/YfiT-like"/>
</dbReference>
<dbReference type="SUPFAM" id="SSF109854">
    <property type="entry name" value="DinB/YfiT-like putative metalloenzymes"/>
    <property type="match status" value="1"/>
</dbReference>
<evidence type="ECO:0000259" key="1">
    <source>
        <dbReference type="Pfam" id="PF12867"/>
    </source>
</evidence>